<reference evidence="2" key="1">
    <citation type="journal article" date="2020" name="Nature">
        <title>Giant virus diversity and host interactions through global metagenomics.</title>
        <authorList>
            <person name="Schulz F."/>
            <person name="Roux S."/>
            <person name="Paez-Espino D."/>
            <person name="Jungbluth S."/>
            <person name="Walsh D.A."/>
            <person name="Denef V.J."/>
            <person name="McMahon K.D."/>
            <person name="Konstantinidis K.T."/>
            <person name="Eloe-Fadrosh E.A."/>
            <person name="Kyrpides N.C."/>
            <person name="Woyke T."/>
        </authorList>
    </citation>
    <scope>NUCLEOTIDE SEQUENCE</scope>
    <source>
        <strain evidence="2">GVMAG-S-1017745-26</strain>
    </source>
</reference>
<feature type="transmembrane region" description="Helical" evidence="1">
    <location>
        <begin position="118"/>
        <end position="136"/>
    </location>
</feature>
<evidence type="ECO:0000313" key="2">
    <source>
        <dbReference type="EMBL" id="QHU35288.1"/>
    </source>
</evidence>
<organism evidence="2">
    <name type="scientific">viral metagenome</name>
    <dbReference type="NCBI Taxonomy" id="1070528"/>
    <lineage>
        <taxon>unclassified sequences</taxon>
        <taxon>metagenomes</taxon>
        <taxon>organismal metagenomes</taxon>
    </lineage>
</organism>
<keyword evidence="1" id="KW-0472">Membrane</keyword>
<proteinExistence type="predicted"/>
<accession>A0A6C0LZ27</accession>
<dbReference type="AlphaFoldDB" id="A0A6C0LZ27"/>
<dbReference type="EMBL" id="MN740585">
    <property type="protein sequence ID" value="QHU35288.1"/>
    <property type="molecule type" value="Genomic_DNA"/>
</dbReference>
<keyword evidence="1" id="KW-0812">Transmembrane</keyword>
<name>A0A6C0LZ27_9ZZZZ</name>
<keyword evidence="1" id="KW-1133">Transmembrane helix</keyword>
<feature type="transmembrane region" description="Helical" evidence="1">
    <location>
        <begin position="177"/>
        <end position="201"/>
    </location>
</feature>
<protein>
    <submittedName>
        <fullName evidence="2">Uncharacterized protein</fullName>
    </submittedName>
</protein>
<feature type="transmembrane region" description="Helical" evidence="1">
    <location>
        <begin position="93"/>
        <end position="111"/>
    </location>
</feature>
<feature type="transmembrane region" description="Helical" evidence="1">
    <location>
        <begin position="6"/>
        <end position="25"/>
    </location>
</feature>
<evidence type="ECO:0000256" key="1">
    <source>
        <dbReference type="SAM" id="Phobius"/>
    </source>
</evidence>
<feature type="transmembrane region" description="Helical" evidence="1">
    <location>
        <begin position="37"/>
        <end position="59"/>
    </location>
</feature>
<sequence length="228" mass="27323">MGELFLILFFMYFVLLSGITTRVLGCDLQKRMKRSPIANHLILLFSVFFFTYVLNWYTFYGIGDTSPQWNMDDKHKENFENYSQLFTNEKIKYLYNGVLKSLLIYFIFILTTKVSGTFIWIFLIYCLFAIIMQIFLKSHNVSLYNYLNSNNIYYINDTSKLSEKFSKEKKMKEFIKLYNGLSISYGIILLLLFFNTFKYYLKQKKDYKKNFSIINFWLGTNKCKGNFI</sequence>